<gene>
    <name evidence="1" type="ORF">S01H4_24510</name>
</gene>
<dbReference type="AlphaFoldDB" id="X1BQ19"/>
<reference evidence="1" key="1">
    <citation type="journal article" date="2014" name="Front. Microbiol.">
        <title>High frequency of phylogenetically diverse reductive dehalogenase-homologous genes in deep subseafloor sedimentary metagenomes.</title>
        <authorList>
            <person name="Kawai M."/>
            <person name="Futagami T."/>
            <person name="Toyoda A."/>
            <person name="Takaki Y."/>
            <person name="Nishi S."/>
            <person name="Hori S."/>
            <person name="Arai W."/>
            <person name="Tsubouchi T."/>
            <person name="Morono Y."/>
            <person name="Uchiyama I."/>
            <person name="Ito T."/>
            <person name="Fujiyama A."/>
            <person name="Inagaki F."/>
            <person name="Takami H."/>
        </authorList>
    </citation>
    <scope>NUCLEOTIDE SEQUENCE</scope>
    <source>
        <strain evidence="1">Expedition CK06-06</strain>
    </source>
</reference>
<organism evidence="1">
    <name type="scientific">marine sediment metagenome</name>
    <dbReference type="NCBI Taxonomy" id="412755"/>
    <lineage>
        <taxon>unclassified sequences</taxon>
        <taxon>metagenomes</taxon>
        <taxon>ecological metagenomes</taxon>
    </lineage>
</organism>
<name>X1BQ19_9ZZZZ</name>
<evidence type="ECO:0000313" key="1">
    <source>
        <dbReference type="EMBL" id="GAG86178.1"/>
    </source>
</evidence>
<protein>
    <submittedName>
        <fullName evidence="1">Uncharacterized protein</fullName>
    </submittedName>
</protein>
<accession>X1BQ19</accession>
<comment type="caution">
    <text evidence="1">The sequence shown here is derived from an EMBL/GenBank/DDBJ whole genome shotgun (WGS) entry which is preliminary data.</text>
</comment>
<feature type="non-terminal residue" evidence="1">
    <location>
        <position position="1"/>
    </location>
</feature>
<proteinExistence type="predicted"/>
<sequence>DAELFDAVRELDELIVSMETGKPIQRYPLTIRSLMRQRR</sequence>
<dbReference type="EMBL" id="BART01011523">
    <property type="protein sequence ID" value="GAG86178.1"/>
    <property type="molecule type" value="Genomic_DNA"/>
</dbReference>